<evidence type="ECO:0000313" key="3">
    <source>
        <dbReference type="EMBL" id="OJT08349.1"/>
    </source>
</evidence>
<proteinExistence type="predicted"/>
<dbReference type="STRING" id="154538.A0A1M2VL73"/>
<keyword evidence="1" id="KW-0175">Coiled coil</keyword>
<feature type="compositionally biased region" description="Low complexity" evidence="2">
    <location>
        <begin position="129"/>
        <end position="140"/>
    </location>
</feature>
<dbReference type="AlphaFoldDB" id="A0A1M2VL73"/>
<dbReference type="OMA" id="CIETHAS"/>
<feature type="region of interest" description="Disordered" evidence="2">
    <location>
        <begin position="525"/>
        <end position="645"/>
    </location>
</feature>
<organism evidence="3 4">
    <name type="scientific">Trametes pubescens</name>
    <name type="common">White-rot fungus</name>
    <dbReference type="NCBI Taxonomy" id="154538"/>
    <lineage>
        <taxon>Eukaryota</taxon>
        <taxon>Fungi</taxon>
        <taxon>Dikarya</taxon>
        <taxon>Basidiomycota</taxon>
        <taxon>Agaricomycotina</taxon>
        <taxon>Agaricomycetes</taxon>
        <taxon>Polyporales</taxon>
        <taxon>Polyporaceae</taxon>
        <taxon>Trametes</taxon>
    </lineage>
</organism>
<feature type="region of interest" description="Disordered" evidence="2">
    <location>
        <begin position="97"/>
        <end position="172"/>
    </location>
</feature>
<dbReference type="EMBL" id="MNAD01001057">
    <property type="protein sequence ID" value="OJT08349.1"/>
    <property type="molecule type" value="Genomic_DNA"/>
</dbReference>
<accession>A0A1M2VL73</accession>
<feature type="compositionally biased region" description="Pro residues" evidence="2">
    <location>
        <begin position="66"/>
        <end position="78"/>
    </location>
</feature>
<evidence type="ECO:0000256" key="1">
    <source>
        <dbReference type="SAM" id="Coils"/>
    </source>
</evidence>
<keyword evidence="4" id="KW-1185">Reference proteome</keyword>
<reference evidence="3 4" key="1">
    <citation type="submission" date="2016-10" db="EMBL/GenBank/DDBJ databases">
        <title>Genome sequence of the basidiomycete white-rot fungus Trametes pubescens.</title>
        <authorList>
            <person name="Makela M.R."/>
            <person name="Granchi Z."/>
            <person name="Peng M."/>
            <person name="De Vries R.P."/>
            <person name="Grigoriev I."/>
            <person name="Riley R."/>
            <person name="Hilden K."/>
        </authorList>
    </citation>
    <scope>NUCLEOTIDE SEQUENCE [LARGE SCALE GENOMIC DNA]</scope>
    <source>
        <strain evidence="3 4">FBCC735</strain>
    </source>
</reference>
<feature type="region of interest" description="Disordered" evidence="2">
    <location>
        <begin position="1"/>
        <end position="81"/>
    </location>
</feature>
<feature type="compositionally biased region" description="Pro residues" evidence="2">
    <location>
        <begin position="157"/>
        <end position="169"/>
    </location>
</feature>
<comment type="caution">
    <text evidence="3">The sequence shown here is derived from an EMBL/GenBank/DDBJ whole genome shotgun (WGS) entry which is preliminary data.</text>
</comment>
<dbReference type="OrthoDB" id="2756479at2759"/>
<sequence>MPTGGTSTPHPQSTMQRIPSQCIHPSMAPPPAQHSVSTSNTHAHMAHGHSSVAPPGTQMPQMSQPRHPPPAHSAPPLPSSHVQHNLVDVHRHLAQAHAQEMQQLREQAQRAPPQQSSAPAPTPVPPPSRSQLFAQQTAQQPAPPPSGPSALASASGQPPPSQAQPPNPPLDTVISAHMESIARSASAQAQLFIEPARLSVINGLSRTHQAFADELARLYEMITQRDGALRQVQAQYDVLRNELTREKALRERAERQCEELRSRKDYVEQESRNMNEHVPRMLKEYFEMRKEREELSQEILALREANSQLREKAAVTRVDNVGDLFELPEVKGLVKTEDKLLANCPTHVKTEHAPEDAGDASMDVEDYDAEFAEGTSRSGHTRKWSDVGSVVLATAHEERKRKQRAERDLDVVKSILQATGLQTPVLESTSDHAPPTPAPEPEHDVPAAASEVAPASSELVTDMVTDNRADQPDMSAQPLKVEQQDNLMSWFPSFPSVSEIVDLTNILDDSPMQLTIDLPPLTRAYEGPAEPERKRSFDIGVGAGSRPSSPKRRRTMDNVGAVPESEPGLEEGELSLPSPCISEASAEEGEVTPTPAPASNTPTADLPPTLNIESASNPSDSNNISPSAPESTSPPTPGPSSKISSPVYPVLSLPLPSTSDAAQLPAQQLMTPISPVIPTPFAFPASPRKLSMRHIPLIYNTVNGHMSCRMCQARCDQFRDKQDVPIDKRPKPYILNGATATWGEMAGHCERVHPKAYESLINMTPDQMRVKEQQFGLCGRARK</sequence>
<feature type="compositionally biased region" description="Low complexity" evidence="2">
    <location>
        <begin position="614"/>
        <end position="631"/>
    </location>
</feature>
<gene>
    <name evidence="3" type="ORF">TRAPUB_753</name>
</gene>
<feature type="compositionally biased region" description="Polar residues" evidence="2">
    <location>
        <begin position="1"/>
        <end position="19"/>
    </location>
</feature>
<evidence type="ECO:0000256" key="2">
    <source>
        <dbReference type="SAM" id="MobiDB-lite"/>
    </source>
</evidence>
<feature type="compositionally biased region" description="Low complexity" evidence="2">
    <location>
        <begin position="102"/>
        <end position="119"/>
    </location>
</feature>
<feature type="region of interest" description="Disordered" evidence="2">
    <location>
        <begin position="420"/>
        <end position="454"/>
    </location>
</feature>
<evidence type="ECO:0000313" key="4">
    <source>
        <dbReference type="Proteomes" id="UP000184267"/>
    </source>
</evidence>
<protein>
    <submittedName>
        <fullName evidence="3">Uncharacterized protein</fullName>
    </submittedName>
</protein>
<name>A0A1M2VL73_TRAPU</name>
<dbReference type="Proteomes" id="UP000184267">
    <property type="component" value="Unassembled WGS sequence"/>
</dbReference>
<feature type="coiled-coil region" evidence="1">
    <location>
        <begin position="229"/>
        <end position="312"/>
    </location>
</feature>